<dbReference type="STRING" id="444158.MmarC6_0585"/>
<reference evidence="5" key="1">
    <citation type="submission" date="2007-10" db="EMBL/GenBank/DDBJ databases">
        <title>Complete sequence of Methanococcus maripaludis C6.</title>
        <authorList>
            <consortium name="US DOE Joint Genome Institute"/>
            <person name="Copeland A."/>
            <person name="Lucas S."/>
            <person name="Lapidus A."/>
            <person name="Barry K."/>
            <person name="Glavina del Rio T."/>
            <person name="Dalin E."/>
            <person name="Tice H."/>
            <person name="Pitluck S."/>
            <person name="Clum A."/>
            <person name="Schmutz J."/>
            <person name="Larimer F."/>
            <person name="Land M."/>
            <person name="Hauser L."/>
            <person name="Kyrpides N."/>
            <person name="Mikhailova N."/>
            <person name="Sieprawska-Lupa M."/>
            <person name="Whitman W.B."/>
            <person name="Richardson P."/>
        </authorList>
    </citation>
    <scope>NUCLEOTIDE SEQUENCE [LARGE SCALE GENOMIC DNA]</scope>
    <source>
        <strain evidence="5">C6</strain>
    </source>
</reference>
<dbReference type="InterPro" id="IPR017900">
    <property type="entry name" value="4Fe4S_Fe_S_CS"/>
</dbReference>
<dbReference type="GO" id="GO:0052592">
    <property type="term" value="F:oxidoreductase activity, acting on CH or CH2 groups, with an iron-sulfur protein as acceptor"/>
    <property type="evidence" value="ECO:0007669"/>
    <property type="project" value="TreeGrafter"/>
</dbReference>
<evidence type="ECO:0000259" key="4">
    <source>
        <dbReference type="PROSITE" id="PS51379"/>
    </source>
</evidence>
<dbReference type="SUPFAM" id="SSF54862">
    <property type="entry name" value="4Fe-4S ferredoxins"/>
    <property type="match status" value="1"/>
</dbReference>
<dbReference type="HOGENOM" id="CLU_037958_3_1_2"/>
<dbReference type="Pfam" id="PF12838">
    <property type="entry name" value="Fer4_7"/>
    <property type="match status" value="1"/>
</dbReference>
<dbReference type="PROSITE" id="PS51379">
    <property type="entry name" value="4FE4S_FER_2"/>
    <property type="match status" value="2"/>
</dbReference>
<dbReference type="PROSITE" id="PS00198">
    <property type="entry name" value="4FE4S_FER_1"/>
    <property type="match status" value="2"/>
</dbReference>
<keyword evidence="2" id="KW-0408">Iron</keyword>
<sequence>MNFKLTKRANNVGNVGKFCTGCGGCFAICPQNSIVMENSGKLNYPVILDNCLHCGLCLRVCPGINLFSKEVTFKNQNVGTDVYTISSRCPEINMNGSSGGFITGYLMDLIDKKSIDGAVVVKTNGFGKTEAFIARTKEELMAASGSKYCPVSVCSIIKQLTPNEKYAFIGKGCDLAFLKLLEKYNPSFKKMIYIKIGIMCHHTPYLDATRELLNLNGFNADSNVIYRSEGWPGKTIISNCEKSYELDYKTSWGEHLGKSRNTPFCCSICTRGLAENADFVVGDAWAFNLNLENKKYGYSLVYVYSERGLSEILKLSKDNFDVEFKDQDILVKSQKNLIDKLIVSYYKLAIISLSRRDLKSFRVLLNNMKHITSKFGLKFKFKYLPRLFKFMVVGR</sequence>
<accession>A9A6X4</accession>
<dbReference type="OrthoDB" id="38261at2157"/>
<dbReference type="PANTHER" id="PTHR31332:SF0">
    <property type="entry name" value="7-HYDROXYMETHYL CHLOROPHYLL A REDUCTASE, CHLOROPLASTIC"/>
    <property type="match status" value="1"/>
</dbReference>
<dbReference type="Pfam" id="PF04432">
    <property type="entry name" value="FrhB_FdhB_C"/>
    <property type="match status" value="1"/>
</dbReference>
<dbReference type="InterPro" id="IPR007516">
    <property type="entry name" value="Co_F420_Hydgase/DH_bsu_N"/>
</dbReference>
<protein>
    <submittedName>
        <fullName evidence="5">Coenzyme F420 hydrogenase/dehydrogenase beta subunit domain protein</fullName>
    </submittedName>
</protein>
<dbReference type="Pfam" id="PF04422">
    <property type="entry name" value="FrhB_FdhB_N"/>
    <property type="match status" value="1"/>
</dbReference>
<dbReference type="GO" id="GO:0046872">
    <property type="term" value="F:metal ion binding"/>
    <property type="evidence" value="ECO:0007669"/>
    <property type="project" value="UniProtKB-KW"/>
</dbReference>
<dbReference type="Gene3D" id="3.30.70.20">
    <property type="match status" value="1"/>
</dbReference>
<keyword evidence="1" id="KW-0479">Metal-binding</keyword>
<feature type="domain" description="4Fe-4S ferredoxin-type" evidence="4">
    <location>
        <begin position="42"/>
        <end position="72"/>
    </location>
</feature>
<dbReference type="EMBL" id="CP000867">
    <property type="protein sequence ID" value="ABX01402.1"/>
    <property type="molecule type" value="Genomic_DNA"/>
</dbReference>
<evidence type="ECO:0000313" key="5">
    <source>
        <dbReference type="EMBL" id="ABX01402.1"/>
    </source>
</evidence>
<dbReference type="PhylomeDB" id="A9A6X4"/>
<name>A9A6X4_METM6</name>
<evidence type="ECO:0000256" key="2">
    <source>
        <dbReference type="ARBA" id="ARBA00023004"/>
    </source>
</evidence>
<evidence type="ECO:0000256" key="1">
    <source>
        <dbReference type="ARBA" id="ARBA00022723"/>
    </source>
</evidence>
<keyword evidence="3" id="KW-0411">Iron-sulfur</keyword>
<dbReference type="eggNOG" id="arCOG02652">
    <property type="taxonomic scope" value="Archaea"/>
</dbReference>
<dbReference type="GO" id="GO:0051536">
    <property type="term" value="F:iron-sulfur cluster binding"/>
    <property type="evidence" value="ECO:0007669"/>
    <property type="project" value="UniProtKB-KW"/>
</dbReference>
<dbReference type="PANTHER" id="PTHR31332">
    <property type="entry name" value="7-HYDROXYMETHYL CHLOROPHYLL A REDUCTASE, CHLOROPLASTIC"/>
    <property type="match status" value="1"/>
</dbReference>
<dbReference type="InterPro" id="IPR017896">
    <property type="entry name" value="4Fe4S_Fe-S-bd"/>
</dbReference>
<organism evidence="5">
    <name type="scientific">Methanococcus maripaludis (strain C6 / ATCC BAA-1332)</name>
    <dbReference type="NCBI Taxonomy" id="444158"/>
    <lineage>
        <taxon>Archaea</taxon>
        <taxon>Methanobacteriati</taxon>
        <taxon>Methanobacteriota</taxon>
        <taxon>Methanomada group</taxon>
        <taxon>Methanococci</taxon>
        <taxon>Methanococcales</taxon>
        <taxon>Methanococcaceae</taxon>
        <taxon>Methanococcus</taxon>
    </lineage>
</organism>
<proteinExistence type="predicted"/>
<dbReference type="KEGG" id="mmx:MmarC6_0585"/>
<gene>
    <name evidence="5" type="ordered locus">MmarC6_0585</name>
</gene>
<feature type="domain" description="4Fe-4S ferredoxin-type" evidence="4">
    <location>
        <begin position="8"/>
        <end position="39"/>
    </location>
</feature>
<dbReference type="InterPro" id="IPR045220">
    <property type="entry name" value="FRHB/FDHB/HCAR-like"/>
</dbReference>
<dbReference type="InterPro" id="IPR007525">
    <property type="entry name" value="FrhB_FdhB_C"/>
</dbReference>
<dbReference type="AlphaFoldDB" id="A9A6X4"/>
<evidence type="ECO:0000256" key="3">
    <source>
        <dbReference type="ARBA" id="ARBA00023014"/>
    </source>
</evidence>